<keyword evidence="3" id="KW-1185">Reference proteome</keyword>
<dbReference type="AlphaFoldDB" id="A3V1U3"/>
<comment type="caution">
    <text evidence="2">The sequence shown here is derived from an EMBL/GenBank/DDBJ whole genome shotgun (WGS) entry which is preliminary data.</text>
</comment>
<sequence length="179" mass="19770">MADIAEPTIWARRAVFVLLACIIIITQLVPLNLEPVVWAAPDLLLAMTCVWVARKPGYVPVYIVAAVFFATDLLFQRPPGLWAALVVLLTEAIRTRHRELRSMSFAAEWAFVTLGLVTITLANRIVLAIVIIPLAPLGLTMMQLVGTVLIYPLVVFVARYLFAVAYAAPGDMRKIGQRT</sequence>
<feature type="transmembrane region" description="Helical" evidence="1">
    <location>
        <begin position="12"/>
        <end position="30"/>
    </location>
</feature>
<dbReference type="Proteomes" id="UP000004507">
    <property type="component" value="Unassembled WGS sequence"/>
</dbReference>
<dbReference type="RefSeq" id="WP_007205756.1">
    <property type="nucleotide sequence ID" value="NZ_CH672414.1"/>
</dbReference>
<feature type="transmembrane region" description="Helical" evidence="1">
    <location>
        <begin position="144"/>
        <end position="168"/>
    </location>
</feature>
<accession>A3V1U3</accession>
<dbReference type="STRING" id="314232.SKA53_09029"/>
<protein>
    <submittedName>
        <fullName evidence="2">Membrane protein, putative</fullName>
    </submittedName>
</protein>
<evidence type="ECO:0000256" key="1">
    <source>
        <dbReference type="SAM" id="Phobius"/>
    </source>
</evidence>
<gene>
    <name evidence="2" type="ORF">SKA53_09029</name>
</gene>
<keyword evidence="1" id="KW-0472">Membrane</keyword>
<dbReference type="OrthoDB" id="7629477at2"/>
<organism evidence="2 3">
    <name type="scientific">Yoonia vestfoldensis SKA53</name>
    <dbReference type="NCBI Taxonomy" id="314232"/>
    <lineage>
        <taxon>Bacteria</taxon>
        <taxon>Pseudomonadati</taxon>
        <taxon>Pseudomonadota</taxon>
        <taxon>Alphaproteobacteria</taxon>
        <taxon>Rhodobacterales</taxon>
        <taxon>Paracoccaceae</taxon>
        <taxon>Yoonia</taxon>
    </lineage>
</organism>
<dbReference type="HOGENOM" id="CLU_128751_0_0_5"/>
<reference evidence="2 3" key="1">
    <citation type="submission" date="2006-01" db="EMBL/GenBank/DDBJ databases">
        <authorList>
            <person name="Hagstrom A."/>
            <person name="Ferriera S."/>
            <person name="Johnson J."/>
            <person name="Kravitz S."/>
            <person name="Halpern A."/>
            <person name="Remington K."/>
            <person name="Beeson K."/>
            <person name="Tran B."/>
            <person name="Rogers Y.-H."/>
            <person name="Friedman R."/>
            <person name="Venter J.C."/>
        </authorList>
    </citation>
    <scope>NUCLEOTIDE SEQUENCE [LARGE SCALE GENOMIC DNA]</scope>
    <source>
        <strain evidence="2 3">SKA53</strain>
    </source>
</reference>
<evidence type="ECO:0000313" key="2">
    <source>
        <dbReference type="EMBL" id="EAQ07854.1"/>
    </source>
</evidence>
<feature type="transmembrane region" description="Helical" evidence="1">
    <location>
        <begin position="109"/>
        <end position="132"/>
    </location>
</feature>
<dbReference type="eggNOG" id="ENOG5032RJQ">
    <property type="taxonomic scope" value="Bacteria"/>
</dbReference>
<keyword evidence="1" id="KW-0812">Transmembrane</keyword>
<name>A3V1U3_9RHOB</name>
<keyword evidence="1" id="KW-1133">Transmembrane helix</keyword>
<dbReference type="EMBL" id="AAMS01000001">
    <property type="protein sequence ID" value="EAQ07854.1"/>
    <property type="molecule type" value="Genomic_DNA"/>
</dbReference>
<proteinExistence type="predicted"/>
<evidence type="ECO:0000313" key="3">
    <source>
        <dbReference type="Proteomes" id="UP000004507"/>
    </source>
</evidence>